<organism evidence="1 2">
    <name type="scientific">Hymenoscyphus fraxineus</name>
    <dbReference type="NCBI Taxonomy" id="746836"/>
    <lineage>
        <taxon>Eukaryota</taxon>
        <taxon>Fungi</taxon>
        <taxon>Dikarya</taxon>
        <taxon>Ascomycota</taxon>
        <taxon>Pezizomycotina</taxon>
        <taxon>Leotiomycetes</taxon>
        <taxon>Helotiales</taxon>
        <taxon>Helotiaceae</taxon>
        <taxon>Hymenoscyphus</taxon>
    </lineage>
</organism>
<dbReference type="InterPro" id="IPR051288">
    <property type="entry name" value="Serum_paraoxonase/arylesterase"/>
</dbReference>
<accession>A0A9N9L7D3</accession>
<dbReference type="AlphaFoldDB" id="A0A9N9L7D3"/>
<comment type="caution">
    <text evidence="1">The sequence shown here is derived from an EMBL/GenBank/DDBJ whole genome shotgun (WGS) entry which is preliminary data.</text>
</comment>
<dbReference type="Proteomes" id="UP000696280">
    <property type="component" value="Unassembled WGS sequence"/>
</dbReference>
<protein>
    <submittedName>
        <fullName evidence="1">Uncharacterized protein</fullName>
    </submittedName>
</protein>
<evidence type="ECO:0000313" key="1">
    <source>
        <dbReference type="EMBL" id="CAG8958877.1"/>
    </source>
</evidence>
<dbReference type="Gene3D" id="2.120.10.30">
    <property type="entry name" value="TolB, C-terminal domain"/>
    <property type="match status" value="1"/>
</dbReference>
<dbReference type="PANTHER" id="PTHR11799">
    <property type="entry name" value="PARAOXONASE"/>
    <property type="match status" value="1"/>
</dbReference>
<reference evidence="1" key="1">
    <citation type="submission" date="2021-07" db="EMBL/GenBank/DDBJ databases">
        <authorList>
            <person name="Durling M."/>
        </authorList>
    </citation>
    <scope>NUCLEOTIDE SEQUENCE</scope>
</reference>
<dbReference type="OrthoDB" id="5307922at2759"/>
<evidence type="ECO:0000313" key="2">
    <source>
        <dbReference type="Proteomes" id="UP000696280"/>
    </source>
</evidence>
<dbReference type="PANTHER" id="PTHR11799:SF20">
    <property type="entry name" value="SMP-30_GLUCONOLACTONASE_LRE-LIKE REGION DOMAIN-CONTAINING PROTEIN"/>
    <property type="match status" value="1"/>
</dbReference>
<sequence>MRALEMFWGGGSIAYCPNHQTPCHIATPSSTFNFPNGITQDPVGLIYVANSGTGSITVLALNTTTQMLDRIHEVDIKMPIDNLSVDSRGYINVAGFPDVVGLVRSSSSMEGRDVGSSVFRVRIVGEEGVVKVLEDVEGKILPASTVVAHDAKTGNLWLVSIASSFVTVCEKI</sequence>
<gene>
    <name evidence="1" type="ORF">HYFRA_00011830</name>
</gene>
<dbReference type="SUPFAM" id="SSF63829">
    <property type="entry name" value="Calcium-dependent phosphotriesterase"/>
    <property type="match status" value="1"/>
</dbReference>
<dbReference type="InterPro" id="IPR011042">
    <property type="entry name" value="6-blade_b-propeller_TolB-like"/>
</dbReference>
<keyword evidence="2" id="KW-1185">Reference proteome</keyword>
<dbReference type="EMBL" id="CAJVRL010000085">
    <property type="protein sequence ID" value="CAG8958877.1"/>
    <property type="molecule type" value="Genomic_DNA"/>
</dbReference>
<proteinExistence type="predicted"/>
<name>A0A9N9L7D3_9HELO</name>